<reference evidence="1" key="1">
    <citation type="submission" date="2022-11" db="EMBL/GenBank/DDBJ databases">
        <authorList>
            <person name="Hyden B.L."/>
            <person name="Feng K."/>
            <person name="Yates T."/>
            <person name="Jawdy S."/>
            <person name="Smart L.B."/>
            <person name="Muchero W."/>
        </authorList>
    </citation>
    <scope>NUCLEOTIDE SEQUENCE</scope>
    <source>
        <tissue evidence="1">Shoot tip</tissue>
    </source>
</reference>
<evidence type="ECO:0000313" key="1">
    <source>
        <dbReference type="EMBL" id="KAJ6758664.1"/>
    </source>
</evidence>
<keyword evidence="2" id="KW-1185">Reference proteome</keyword>
<dbReference type="EMBL" id="JAPFFM010000006">
    <property type="protein sequence ID" value="KAJ6758664.1"/>
    <property type="molecule type" value="Genomic_DNA"/>
</dbReference>
<organism evidence="1 2">
    <name type="scientific">Salix koriyanagi</name>
    <dbReference type="NCBI Taxonomy" id="2511006"/>
    <lineage>
        <taxon>Eukaryota</taxon>
        <taxon>Viridiplantae</taxon>
        <taxon>Streptophyta</taxon>
        <taxon>Embryophyta</taxon>
        <taxon>Tracheophyta</taxon>
        <taxon>Spermatophyta</taxon>
        <taxon>Magnoliopsida</taxon>
        <taxon>eudicotyledons</taxon>
        <taxon>Gunneridae</taxon>
        <taxon>Pentapetalae</taxon>
        <taxon>rosids</taxon>
        <taxon>fabids</taxon>
        <taxon>Malpighiales</taxon>
        <taxon>Salicaceae</taxon>
        <taxon>Saliceae</taxon>
        <taxon>Salix</taxon>
    </lineage>
</organism>
<sequence length="64" mass="6947">MENELCSLEPLSSLNVSTNFTTASSSIIAPPPPPLLLQVTDQGNVPNLYLLRNEARISLLSRLP</sequence>
<accession>A0A9Q0W1J3</accession>
<proteinExistence type="predicted"/>
<name>A0A9Q0W1J3_9ROSI</name>
<feature type="non-terminal residue" evidence="1">
    <location>
        <position position="64"/>
    </location>
</feature>
<gene>
    <name evidence="1" type="ORF">OIU74_025334</name>
</gene>
<protein>
    <submittedName>
        <fullName evidence="1">Uncharacterized protein</fullName>
    </submittedName>
</protein>
<evidence type="ECO:0000313" key="2">
    <source>
        <dbReference type="Proteomes" id="UP001151752"/>
    </source>
</evidence>
<comment type="caution">
    <text evidence="1">The sequence shown here is derived from an EMBL/GenBank/DDBJ whole genome shotgun (WGS) entry which is preliminary data.</text>
</comment>
<reference evidence="1" key="2">
    <citation type="journal article" date="2023" name="Int. J. Mol. Sci.">
        <title>De Novo Assembly and Annotation of 11 Diverse Shrub Willow (Salix) Genomes Reveals Novel Gene Organization in Sex-Linked Regions.</title>
        <authorList>
            <person name="Hyden B."/>
            <person name="Feng K."/>
            <person name="Yates T.B."/>
            <person name="Jawdy S."/>
            <person name="Cereghino C."/>
            <person name="Smart L.B."/>
            <person name="Muchero W."/>
        </authorList>
    </citation>
    <scope>NUCLEOTIDE SEQUENCE</scope>
    <source>
        <tissue evidence="1">Shoot tip</tissue>
    </source>
</reference>
<dbReference type="AlphaFoldDB" id="A0A9Q0W1J3"/>
<dbReference type="Proteomes" id="UP001151752">
    <property type="component" value="Chromosome 18"/>
</dbReference>